<evidence type="ECO:0000256" key="1">
    <source>
        <dbReference type="SAM" id="Phobius"/>
    </source>
</evidence>
<protein>
    <submittedName>
        <fullName evidence="2">Uncharacterized protein</fullName>
    </submittedName>
</protein>
<keyword evidence="1" id="KW-0472">Membrane</keyword>
<name>A0ABV9VYX0_9ACTN</name>
<dbReference type="RefSeq" id="WP_380117466.1">
    <property type="nucleotide sequence ID" value="NZ_JBHSIU010000028.1"/>
</dbReference>
<evidence type="ECO:0000313" key="2">
    <source>
        <dbReference type="EMBL" id="MFC5000939.1"/>
    </source>
</evidence>
<reference evidence="3" key="1">
    <citation type="journal article" date="2019" name="Int. J. Syst. Evol. Microbiol.">
        <title>The Global Catalogue of Microorganisms (GCM) 10K type strain sequencing project: providing services to taxonomists for standard genome sequencing and annotation.</title>
        <authorList>
            <consortium name="The Broad Institute Genomics Platform"/>
            <consortium name="The Broad Institute Genome Sequencing Center for Infectious Disease"/>
            <person name="Wu L."/>
            <person name="Ma J."/>
        </authorList>
    </citation>
    <scope>NUCLEOTIDE SEQUENCE [LARGE SCALE GENOMIC DNA]</scope>
    <source>
        <strain evidence="3">CGMCC 4.7152</strain>
    </source>
</reference>
<proteinExistence type="predicted"/>
<comment type="caution">
    <text evidence="2">The sequence shown here is derived from an EMBL/GenBank/DDBJ whole genome shotgun (WGS) entry which is preliminary data.</text>
</comment>
<gene>
    <name evidence="2" type="ORF">ACFPIJ_24260</name>
</gene>
<feature type="transmembrane region" description="Helical" evidence="1">
    <location>
        <begin position="45"/>
        <end position="63"/>
    </location>
</feature>
<sequence length="342" mass="36227">MNEGLEALVRSAQEERARQAPDPDRVLRALPALVARRRRRRRTGLVALAALAVLAVVVPAVLVERTTPTPPTTPPSVEVPAKPAVPTLTFRPTWLPPGFKETIRTGHITADEAHATQTWNAGGKLGGGGYMNSVPGMSLDIRRQDRQAAPTDGTPVAVDVNGTTGTYLESRVGSSIVWAVDATHLATLSARGVSQADLLRVAASVRHDEVAVPPPLKLDWLPSPPSTMDYSLTGETPVDWTAKLFADVAGLGTFDVTLALTTSFPTGGEAVPVGTVMGRVLDMPDKGTGPGWIVVVQPPSDRYILTVWFVPAAGVTHDRDALLRLVGKADTTLAADSDWIGT</sequence>
<keyword evidence="1" id="KW-1133">Transmembrane helix</keyword>
<accession>A0ABV9VYX0</accession>
<organism evidence="2 3">
    <name type="scientific">Dactylosporangium cerinum</name>
    <dbReference type="NCBI Taxonomy" id="1434730"/>
    <lineage>
        <taxon>Bacteria</taxon>
        <taxon>Bacillati</taxon>
        <taxon>Actinomycetota</taxon>
        <taxon>Actinomycetes</taxon>
        <taxon>Micromonosporales</taxon>
        <taxon>Micromonosporaceae</taxon>
        <taxon>Dactylosporangium</taxon>
    </lineage>
</organism>
<keyword evidence="1" id="KW-0812">Transmembrane</keyword>
<evidence type="ECO:0000313" key="3">
    <source>
        <dbReference type="Proteomes" id="UP001595912"/>
    </source>
</evidence>
<dbReference type="Proteomes" id="UP001595912">
    <property type="component" value="Unassembled WGS sequence"/>
</dbReference>
<dbReference type="EMBL" id="JBHSIU010000028">
    <property type="protein sequence ID" value="MFC5000939.1"/>
    <property type="molecule type" value="Genomic_DNA"/>
</dbReference>
<keyword evidence="3" id="KW-1185">Reference proteome</keyword>